<dbReference type="InterPro" id="IPR013497">
    <property type="entry name" value="Topo_IA_cen"/>
</dbReference>
<dbReference type="GO" id="GO:0006281">
    <property type="term" value="P:DNA repair"/>
    <property type="evidence" value="ECO:0007669"/>
    <property type="project" value="TreeGrafter"/>
</dbReference>
<evidence type="ECO:0000256" key="1">
    <source>
        <dbReference type="ARBA" id="ARBA00000213"/>
    </source>
</evidence>
<dbReference type="Gene3D" id="1.10.460.10">
    <property type="entry name" value="Topoisomerase I, domain 2"/>
    <property type="match status" value="1"/>
</dbReference>
<dbReference type="InterPro" id="IPR013826">
    <property type="entry name" value="Topo_IA_cen_sub3"/>
</dbReference>
<dbReference type="SUPFAM" id="SSF56712">
    <property type="entry name" value="Prokaryotic type I DNA topoisomerase"/>
    <property type="match status" value="1"/>
</dbReference>
<dbReference type="InterPro" id="IPR006171">
    <property type="entry name" value="TOPRIM_dom"/>
</dbReference>
<dbReference type="Pfam" id="PF01751">
    <property type="entry name" value="Toprim"/>
    <property type="match status" value="1"/>
</dbReference>
<keyword evidence="4" id="KW-0799">Topoisomerase</keyword>
<dbReference type="PROSITE" id="PS50880">
    <property type="entry name" value="TOPRIM"/>
    <property type="match status" value="1"/>
</dbReference>
<evidence type="ECO:0000259" key="12">
    <source>
        <dbReference type="PROSITE" id="PS52039"/>
    </source>
</evidence>
<protein>
    <recommendedName>
        <fullName evidence="3">DNA topoisomerase</fullName>
        <ecNumber evidence="3">5.6.2.1</ecNumber>
    </recommendedName>
    <alternativeName>
        <fullName evidence="10">Omega-protein</fullName>
    </alternativeName>
    <alternativeName>
        <fullName evidence="9">Relaxing enzyme</fullName>
    </alternativeName>
    <alternativeName>
        <fullName evidence="7">Swivelase</fullName>
    </alternativeName>
    <alternativeName>
        <fullName evidence="8">Untwisting enzyme</fullName>
    </alternativeName>
</protein>
<dbReference type="PANTHER" id="PTHR11390">
    <property type="entry name" value="PROKARYOTIC DNA TOPOISOMERASE"/>
    <property type="match status" value="1"/>
</dbReference>
<accession>A0A5Q2MYC9</accession>
<dbReference type="AlphaFoldDB" id="A0A5Q2MYC9"/>
<dbReference type="Pfam" id="PF13342">
    <property type="entry name" value="Toprim_Crpt"/>
    <property type="match status" value="1"/>
</dbReference>
<reference evidence="14" key="1">
    <citation type="submission" date="2019-11" db="EMBL/GenBank/DDBJ databases">
        <title>Genome sequence of Heliorestis convoluta strain HH, an alkaliphilic and minimalistic phototrophic bacterium from a soda lake in Egypt.</title>
        <authorList>
            <person name="Dewey E.D."/>
            <person name="Stokes L.M."/>
            <person name="Burchell B.M."/>
            <person name="Shaffer K.N."/>
            <person name="Huntington A.M."/>
            <person name="Baker J.M."/>
            <person name="Nadendla S."/>
            <person name="Giglio M.G."/>
            <person name="Touchman J.W."/>
            <person name="Blankenship R.E."/>
            <person name="Madigan M.T."/>
            <person name="Sattley W.M."/>
        </authorList>
    </citation>
    <scope>NUCLEOTIDE SEQUENCE [LARGE SCALE GENOMIC DNA]</scope>
    <source>
        <strain evidence="14">HH</strain>
    </source>
</reference>
<evidence type="ECO:0000256" key="7">
    <source>
        <dbReference type="ARBA" id="ARBA00030003"/>
    </source>
</evidence>
<dbReference type="GO" id="GO:0003917">
    <property type="term" value="F:DNA topoisomerase type I (single strand cut, ATP-independent) activity"/>
    <property type="evidence" value="ECO:0007669"/>
    <property type="project" value="UniProtKB-EC"/>
</dbReference>
<evidence type="ECO:0000256" key="2">
    <source>
        <dbReference type="ARBA" id="ARBA00009446"/>
    </source>
</evidence>
<keyword evidence="5" id="KW-0238">DNA-binding</keyword>
<dbReference type="PANTHER" id="PTHR11390:SF21">
    <property type="entry name" value="DNA TOPOISOMERASE 3-ALPHA"/>
    <property type="match status" value="1"/>
</dbReference>
<proteinExistence type="inferred from homology"/>
<dbReference type="Gene3D" id="3.40.50.140">
    <property type="match status" value="1"/>
</dbReference>
<evidence type="ECO:0000259" key="11">
    <source>
        <dbReference type="PROSITE" id="PS50880"/>
    </source>
</evidence>
<name>A0A5Q2MYC9_9FIRM</name>
<dbReference type="PROSITE" id="PS52039">
    <property type="entry name" value="TOPO_IA_2"/>
    <property type="match status" value="1"/>
</dbReference>
<comment type="similarity">
    <text evidence="2">Belongs to the type IA topoisomerase family.</text>
</comment>
<dbReference type="PRINTS" id="PR00417">
    <property type="entry name" value="PRTPISMRASEI"/>
</dbReference>
<dbReference type="InterPro" id="IPR025589">
    <property type="entry name" value="Toprim_C_rpt"/>
</dbReference>
<evidence type="ECO:0000256" key="3">
    <source>
        <dbReference type="ARBA" id="ARBA00012891"/>
    </source>
</evidence>
<dbReference type="KEGG" id="hcv:FTV88_1639"/>
<feature type="domain" description="Toprim" evidence="11">
    <location>
        <begin position="1"/>
        <end position="136"/>
    </location>
</feature>
<gene>
    <name evidence="13" type="primary">top</name>
    <name evidence="13" type="ORF">FTV88_1639</name>
</gene>
<dbReference type="SMART" id="SM00437">
    <property type="entry name" value="TOP1Ac"/>
    <property type="match status" value="1"/>
</dbReference>
<dbReference type="GO" id="GO:0043597">
    <property type="term" value="C:cytoplasmic replication fork"/>
    <property type="evidence" value="ECO:0007669"/>
    <property type="project" value="TreeGrafter"/>
</dbReference>
<dbReference type="InterPro" id="IPR023405">
    <property type="entry name" value="Topo_IA_core_domain"/>
</dbReference>
<dbReference type="CDD" id="cd03362">
    <property type="entry name" value="TOPRIM_TopoIA_TopoIII"/>
    <property type="match status" value="1"/>
</dbReference>
<dbReference type="Gene3D" id="2.70.20.10">
    <property type="entry name" value="Topoisomerase I, domain 3"/>
    <property type="match status" value="1"/>
</dbReference>
<evidence type="ECO:0000313" key="13">
    <source>
        <dbReference type="EMBL" id="QGG47738.1"/>
    </source>
</evidence>
<dbReference type="InterPro" id="IPR023406">
    <property type="entry name" value="Topo_IA_AS"/>
</dbReference>
<dbReference type="GO" id="GO:0006265">
    <property type="term" value="P:DNA topological change"/>
    <property type="evidence" value="ECO:0007669"/>
    <property type="project" value="InterPro"/>
</dbReference>
<dbReference type="InterPro" id="IPR003601">
    <property type="entry name" value="Topo_IA_2"/>
</dbReference>
<keyword evidence="6 13" id="KW-0413">Isomerase</keyword>
<comment type="catalytic activity">
    <reaction evidence="1">
        <text>ATP-independent breakage of single-stranded DNA, followed by passage and rejoining.</text>
        <dbReference type="EC" id="5.6.2.1"/>
    </reaction>
</comment>
<evidence type="ECO:0000256" key="8">
    <source>
        <dbReference type="ARBA" id="ARBA00031985"/>
    </source>
</evidence>
<dbReference type="EMBL" id="CP045875">
    <property type="protein sequence ID" value="QGG47738.1"/>
    <property type="molecule type" value="Genomic_DNA"/>
</dbReference>
<dbReference type="GO" id="GO:0006310">
    <property type="term" value="P:DNA recombination"/>
    <property type="evidence" value="ECO:0007669"/>
    <property type="project" value="TreeGrafter"/>
</dbReference>
<feature type="domain" description="Topo IA-type catalytic" evidence="12">
    <location>
        <begin position="153"/>
        <end position="612"/>
    </location>
</feature>
<dbReference type="InterPro" id="IPR034144">
    <property type="entry name" value="TOPRIM_TopoIII"/>
</dbReference>
<evidence type="ECO:0000256" key="6">
    <source>
        <dbReference type="ARBA" id="ARBA00023235"/>
    </source>
</evidence>
<dbReference type="Proteomes" id="UP000366051">
    <property type="component" value="Chromosome"/>
</dbReference>
<evidence type="ECO:0000256" key="5">
    <source>
        <dbReference type="ARBA" id="ARBA00023125"/>
    </source>
</evidence>
<dbReference type="SMART" id="SM00436">
    <property type="entry name" value="TOP1Bc"/>
    <property type="match status" value="1"/>
</dbReference>
<keyword evidence="14" id="KW-1185">Reference proteome</keyword>
<evidence type="ECO:0000256" key="10">
    <source>
        <dbReference type="ARBA" id="ARBA00032877"/>
    </source>
</evidence>
<dbReference type="PROSITE" id="PS00396">
    <property type="entry name" value="TOPO_IA_1"/>
    <property type="match status" value="1"/>
</dbReference>
<dbReference type="InterPro" id="IPR000380">
    <property type="entry name" value="Topo_IA"/>
</dbReference>
<evidence type="ECO:0000256" key="4">
    <source>
        <dbReference type="ARBA" id="ARBA00023029"/>
    </source>
</evidence>
<dbReference type="InterPro" id="IPR003602">
    <property type="entry name" value="Topo_IA_DNA-bd_dom"/>
</dbReference>
<dbReference type="RefSeq" id="WP_153725052.1">
    <property type="nucleotide sequence ID" value="NZ_CP045875.1"/>
</dbReference>
<dbReference type="SMART" id="SM00493">
    <property type="entry name" value="TOPRIM"/>
    <property type="match status" value="1"/>
</dbReference>
<evidence type="ECO:0000256" key="9">
    <source>
        <dbReference type="ARBA" id="ARBA00032235"/>
    </source>
</evidence>
<dbReference type="Pfam" id="PF01131">
    <property type="entry name" value="Topoisom_bac"/>
    <property type="match status" value="1"/>
</dbReference>
<dbReference type="Gene3D" id="1.10.290.10">
    <property type="entry name" value="Topoisomerase I, domain 4"/>
    <property type="match status" value="1"/>
</dbReference>
<dbReference type="InterPro" id="IPR013824">
    <property type="entry name" value="Topo_IA_cen_sub1"/>
</dbReference>
<dbReference type="OrthoDB" id="9803554at2"/>
<evidence type="ECO:0000313" key="14">
    <source>
        <dbReference type="Proteomes" id="UP000366051"/>
    </source>
</evidence>
<sequence length="741" mass="82838">MILVIAEKPSAAREIGRVIAPNARKNSQGFLENENFVIAHARGHLVELQLPGEIDGKYKRWNLNNLPILPHTIPLKIRSSTAKEFKALKGLLLQRRFRYVVCATDAGREGQLIFDYIYELAQSSLPVKRLWLSTFTDEGIKKAWVAMKNYDEYSGLSKAARLRAQSDWIVGMNASPALSLCAGRKINVGRVMTPTLTVIAQRTEAHRNFHPEPYFLVKALFGNTYWGTLLAEDSDTIHRLQDKALGAAIIEKIEGQTGEVLWQDNKKEWQSAPPLFNLSDLQVTAAKAFGFTADKTLSLAQALYEKHKCLSYPRTSSRHLEPSLTAQLPSIIQVAEAIPELCTIARSILHAPLPRLSKKYMDSTKVTDHHGLIPTDKKVGLDRLTSDEKAIYLLVLRRFLAIFLPPAQYEKKEIITGLPQQEDDKFYRFRSRGKRLLSPGWLVLYEQGDNKTAKDDDSREKDGEESQNLPDVAVGDRYLVTKTSLEEKMTTAPPLFNDGTIIKAMQNIAEFIDDKALKGILKPLGLGTEATRAAILEKLIKLDMIERIGRGKVKQLVATDFGMQVVQAIRDESIKSPALTALWEDKLAQIEEGTLSEESYRQELNLYIHTLIDNLQKAKVVESSTTNSTAKIDNIAIKKNQGNTNEKGTLEKTSSEKNIGLCPLCQGEVIEGRKGFGCSNWKKGCTFVIWKEIAGKKLTMASLRKLLRDGKTGTLKGFRSKAGKTFSAALVLQNGKVEFLF</sequence>
<dbReference type="InterPro" id="IPR013825">
    <property type="entry name" value="Topo_IA_cen_sub2"/>
</dbReference>
<dbReference type="GO" id="GO:0003677">
    <property type="term" value="F:DNA binding"/>
    <property type="evidence" value="ECO:0007669"/>
    <property type="project" value="UniProtKB-KW"/>
</dbReference>
<organism evidence="13 14">
    <name type="scientific">Heliorestis convoluta</name>
    <dbReference type="NCBI Taxonomy" id="356322"/>
    <lineage>
        <taxon>Bacteria</taxon>
        <taxon>Bacillati</taxon>
        <taxon>Bacillota</taxon>
        <taxon>Clostridia</taxon>
        <taxon>Eubacteriales</taxon>
        <taxon>Heliobacteriaceae</taxon>
        <taxon>Heliorestis</taxon>
    </lineage>
</organism>
<dbReference type="EC" id="5.6.2.1" evidence="3"/>